<sequence length="950" mass="111481">MSFSKARIQRFNEFENDVPPPGAYDPKFDSKVKGSVIEKSERFNDNKSVGSADGNLSVCTKHACIAANNFKTPQLPRKQNRDYQTRSTSKIKRTLISTNDQKLKYQSENHLADLQVECSNKDKTIQELEHHIEDMKEEVQKLELQLEELRKKQTEVETQHRRDIESMAKLQQEILNGYDEKHQTEVKNLRSQLLEVSEEKEREIETRKAMEGDLRNRITDFSKRIVALESEFLDKKNTDVETIQFLKVQIEELTTQLEKTTISHIDEINLLEQEKSQLNSCISNLTDERDKLELRLQKRQNVILELQGQLSTLQCELDELKAEYEKIVENSSKEINDLKYKHEEEIDKLKIEFEKQKIFLINKEESEIKIKNLNEENNFLKEELENVQKLYKDVNNRLREAHQELEDSDRKHNLILKKHKEDLADLIITRDKEIVDIKEAADKKIEEETKRIKQHADKMIENAEVVTRETLAACRTECEERVKRVIAESDAKINAMIREAKITVEEEMRLTAERYKTCLARVEMERAALDEKLAQKDAEITRLSVTLEELRSSAETQESFGQSLQMELDRAETELAEKKEELRVIMAENQASVAALTTRLAQSTAEVERLQHELKLDKDCINEHRDLLSIMRNNSQMVHEQVHVLMEQLDAKKGLVDQLEAESLSEVESLRSILEAKIDDLRKIATREVAALQAENNEITVQNVEMKKQLHEMSNYLTEAQDMLLKLEERNDAQELETSQVQMLNNKLNEQLKERETVIEDMNKLLEEQSKKHEITLNEANSKMQELSDKIKCLEENNTYTQENVELLEEERNKWKNFEKVLLEQLEEEKVYRETIEEEVKKLSKYNEQLLKDYKEIHEKYAEIVGHQNHKQRIKHVSQLKDKINQLEQDLYAKMRTIKQQQKTIEKLQAEEKRAYSKGKENMLGLSQSTYITPLSSPHKPITPLRNRND</sequence>
<organism evidence="7 8">
    <name type="scientific">Apis cerana cerana</name>
    <name type="common">Oriental honeybee</name>
    <dbReference type="NCBI Taxonomy" id="94128"/>
    <lineage>
        <taxon>Eukaryota</taxon>
        <taxon>Metazoa</taxon>
        <taxon>Ecdysozoa</taxon>
        <taxon>Arthropoda</taxon>
        <taxon>Hexapoda</taxon>
        <taxon>Insecta</taxon>
        <taxon>Pterygota</taxon>
        <taxon>Neoptera</taxon>
        <taxon>Endopterygota</taxon>
        <taxon>Hymenoptera</taxon>
        <taxon>Apocrita</taxon>
        <taxon>Aculeata</taxon>
        <taxon>Apoidea</taxon>
        <taxon>Anthophila</taxon>
        <taxon>Apidae</taxon>
        <taxon>Apis</taxon>
    </lineage>
</organism>
<feature type="coiled-coil region" evidence="4">
    <location>
        <begin position="111"/>
        <end position="206"/>
    </location>
</feature>
<feature type="coiled-coil region" evidence="4">
    <location>
        <begin position="519"/>
        <end position="613"/>
    </location>
</feature>
<evidence type="ECO:0000256" key="5">
    <source>
        <dbReference type="SAM" id="MobiDB-lite"/>
    </source>
</evidence>
<evidence type="ECO:0000313" key="7">
    <source>
        <dbReference type="EMBL" id="PBC30764.1"/>
    </source>
</evidence>
<feature type="compositionally biased region" description="Polar residues" evidence="5">
    <location>
        <begin position="925"/>
        <end position="936"/>
    </location>
</feature>
<keyword evidence="2" id="KW-0963">Cytoplasm</keyword>
<dbReference type="AlphaFoldDB" id="A0A2A3EH28"/>
<dbReference type="PANTHER" id="PTHR18956:SF6">
    <property type="entry name" value="HYALURONAN MEDIATED MOTILITY RECEPTOR"/>
    <property type="match status" value="1"/>
</dbReference>
<dbReference type="InterPro" id="IPR026203">
    <property type="entry name" value="IHABP"/>
</dbReference>
<comment type="subcellular location">
    <subcellularLocation>
        <location evidence="1">Cytoplasm</location>
        <location evidence="1">Cytoskeleton</location>
        <location evidence="1">Spindle</location>
    </subcellularLocation>
</comment>
<dbReference type="OrthoDB" id="419631at2759"/>
<evidence type="ECO:0000256" key="1">
    <source>
        <dbReference type="ARBA" id="ARBA00004186"/>
    </source>
</evidence>
<protein>
    <recommendedName>
        <fullName evidence="6">Hyaluronan-mediated motility receptor C-terminal domain-containing protein</fullName>
    </recommendedName>
</protein>
<dbReference type="Gene3D" id="1.10.287.1490">
    <property type="match status" value="1"/>
</dbReference>
<name>A0A2A3EH28_APICC</name>
<dbReference type="GO" id="GO:0005540">
    <property type="term" value="F:hyaluronic acid binding"/>
    <property type="evidence" value="ECO:0007669"/>
    <property type="project" value="InterPro"/>
</dbReference>
<keyword evidence="3" id="KW-0206">Cytoskeleton</keyword>
<dbReference type="InterPro" id="IPR031794">
    <property type="entry name" value="HMMR_C"/>
</dbReference>
<dbReference type="Pfam" id="PF15908">
    <property type="entry name" value="HMMR_C"/>
    <property type="match status" value="1"/>
</dbReference>
<feature type="coiled-coil region" evidence="4">
    <location>
        <begin position="243"/>
        <end position="411"/>
    </location>
</feature>
<proteinExistence type="predicted"/>
<feature type="domain" description="Hyaluronan-mediated motility receptor C-terminal" evidence="6">
    <location>
        <begin position="796"/>
        <end position="911"/>
    </location>
</feature>
<evidence type="ECO:0000259" key="6">
    <source>
        <dbReference type="Pfam" id="PF15908"/>
    </source>
</evidence>
<evidence type="ECO:0000256" key="2">
    <source>
        <dbReference type="ARBA" id="ARBA00022490"/>
    </source>
</evidence>
<dbReference type="Proteomes" id="UP000242457">
    <property type="component" value="Unassembled WGS sequence"/>
</dbReference>
<dbReference type="PANTHER" id="PTHR18956">
    <property type="entry name" value="HYALURONAN MEDIATED MOTILITY RECEPTOR"/>
    <property type="match status" value="1"/>
</dbReference>
<reference evidence="7 8" key="1">
    <citation type="submission" date="2014-07" db="EMBL/GenBank/DDBJ databases">
        <title>Genomic and transcriptomic analysis on Apis cerana provide comprehensive insights into honey bee biology.</title>
        <authorList>
            <person name="Diao Q."/>
            <person name="Sun L."/>
            <person name="Zheng H."/>
            <person name="Zheng H."/>
            <person name="Xu S."/>
            <person name="Wang S."/>
            <person name="Zeng Z."/>
            <person name="Hu F."/>
            <person name="Su S."/>
            <person name="Wu J."/>
        </authorList>
    </citation>
    <scope>NUCLEOTIDE SEQUENCE [LARGE SCALE GENOMIC DNA]</scope>
    <source>
        <tissue evidence="7">Pupae without intestine</tissue>
    </source>
</reference>
<dbReference type="EMBL" id="KZ288254">
    <property type="protein sequence ID" value="PBC30764.1"/>
    <property type="molecule type" value="Genomic_DNA"/>
</dbReference>
<keyword evidence="4" id="KW-0175">Coiled coil</keyword>
<evidence type="ECO:0000256" key="3">
    <source>
        <dbReference type="ARBA" id="ARBA00023212"/>
    </source>
</evidence>
<feature type="region of interest" description="Disordered" evidence="5">
    <location>
        <begin position="916"/>
        <end position="950"/>
    </location>
</feature>
<dbReference type="STRING" id="94128.A0A2A3EH28"/>
<accession>A0A2A3EH28</accession>
<dbReference type="GO" id="GO:0005819">
    <property type="term" value="C:spindle"/>
    <property type="evidence" value="ECO:0007669"/>
    <property type="project" value="UniProtKB-SubCell"/>
</dbReference>
<gene>
    <name evidence="7" type="ORF">APICC_04551</name>
</gene>
<evidence type="ECO:0000256" key="4">
    <source>
        <dbReference type="SAM" id="Coils"/>
    </source>
</evidence>
<evidence type="ECO:0000313" key="8">
    <source>
        <dbReference type="Proteomes" id="UP000242457"/>
    </source>
</evidence>
<keyword evidence="8" id="KW-1185">Reference proteome</keyword>